<feature type="domain" description="CRISPR type III-associated protein" evidence="9">
    <location>
        <begin position="14"/>
        <end position="203"/>
    </location>
</feature>
<keyword evidence="6" id="KW-0694">RNA-binding</keyword>
<dbReference type="Proteomes" id="UP001305652">
    <property type="component" value="Chromosome"/>
</dbReference>
<dbReference type="InterPro" id="IPR013412">
    <property type="entry name" value="CRISPR-assoc_RAMP_Csm3"/>
</dbReference>
<evidence type="ECO:0000256" key="1">
    <source>
        <dbReference type="ARBA" id="ARBA00006342"/>
    </source>
</evidence>
<dbReference type="GO" id="GO:0004519">
    <property type="term" value="F:endonuclease activity"/>
    <property type="evidence" value="ECO:0007669"/>
    <property type="project" value="UniProtKB-KW"/>
</dbReference>
<dbReference type="GO" id="GO:0003723">
    <property type="term" value="F:RNA binding"/>
    <property type="evidence" value="ECO:0007669"/>
    <property type="project" value="UniProtKB-KW"/>
</dbReference>
<dbReference type="RefSeq" id="WP_318622297.1">
    <property type="nucleotide sequence ID" value="NZ_CP137642.1"/>
</dbReference>
<dbReference type="InterPro" id="IPR005537">
    <property type="entry name" value="RAMP_III_fam"/>
</dbReference>
<reference evidence="10 11" key="1">
    <citation type="submission" date="2023-10" db="EMBL/GenBank/DDBJ databases">
        <title>The complete genome sequence of Methanoculleus receptaculi DSM 18860.</title>
        <authorList>
            <person name="Lai S.-J."/>
            <person name="You Y.-T."/>
            <person name="Chen S.-C."/>
        </authorList>
    </citation>
    <scope>NUCLEOTIDE SEQUENCE [LARGE SCALE GENOMIC DNA]</scope>
    <source>
        <strain evidence="10 11">DSM 18860</strain>
    </source>
</reference>
<evidence type="ECO:0000256" key="7">
    <source>
        <dbReference type="ARBA" id="ARBA00023118"/>
    </source>
</evidence>
<comment type="similarity">
    <text evidence="1">Belongs to the CRISPR-associated Csm3 family.</text>
</comment>
<dbReference type="GO" id="GO:0016787">
    <property type="term" value="F:hydrolase activity"/>
    <property type="evidence" value="ECO:0007669"/>
    <property type="project" value="UniProtKB-KW"/>
</dbReference>
<name>A0AAX4FX35_9EURY</name>
<dbReference type="PANTHER" id="PTHR35579">
    <property type="entry name" value="CRISPR SYSTEM CMS ENDORIBONUCLEASE CSM3"/>
    <property type="match status" value="1"/>
</dbReference>
<evidence type="ECO:0000256" key="3">
    <source>
        <dbReference type="ARBA" id="ARBA00022722"/>
    </source>
</evidence>
<gene>
    <name evidence="10" type="primary">csm3</name>
    <name evidence="10" type="ORF">R6Y96_04305</name>
</gene>
<keyword evidence="11" id="KW-1185">Reference proteome</keyword>
<keyword evidence="4" id="KW-0255">Endonuclease</keyword>
<keyword evidence="5" id="KW-0378">Hydrolase</keyword>
<evidence type="ECO:0000256" key="6">
    <source>
        <dbReference type="ARBA" id="ARBA00022884"/>
    </source>
</evidence>
<evidence type="ECO:0000259" key="9">
    <source>
        <dbReference type="Pfam" id="PF03787"/>
    </source>
</evidence>
<evidence type="ECO:0000313" key="10">
    <source>
        <dbReference type="EMBL" id="WOX58462.1"/>
    </source>
</evidence>
<dbReference type="KEGG" id="mrc:R6Y96_04305"/>
<evidence type="ECO:0000256" key="2">
    <source>
        <dbReference type="ARBA" id="ARBA00022150"/>
    </source>
</evidence>
<sequence length="246" mass="27278">MMKFERNYRICGVIECLTGLHIGGIAEELKIGGTDSPVIMDGVLNLPYIPGSSLKGKMRSLLEVRHSDKWLMNGGDVHTCKEPSCDLCVTFGRSAAEKIEGGPTRIIVRDSYPDQKTRALWDSTEDILHGTEVKGENFLNRITSMATPRFIERVPAGSSFDLEIIFSQYGVDDGRRLKLVLEAMTLLEDNYLGASGSRGYGKIRFTDLALMEKTVEDYRSGADWRPHEKTNGATTAREILGLLSAE</sequence>
<dbReference type="NCBIfam" id="TIGR02582">
    <property type="entry name" value="cas7_TM1809"/>
    <property type="match status" value="1"/>
</dbReference>
<dbReference type="GeneID" id="85732352"/>
<accession>A0AAX4FX35</accession>
<dbReference type="Pfam" id="PF03787">
    <property type="entry name" value="RAMPs"/>
    <property type="match status" value="1"/>
</dbReference>
<keyword evidence="7" id="KW-0051">Antiviral defense</keyword>
<organism evidence="10 11">
    <name type="scientific">Methanoculleus receptaculi</name>
    <dbReference type="NCBI Taxonomy" id="394967"/>
    <lineage>
        <taxon>Archaea</taxon>
        <taxon>Methanobacteriati</taxon>
        <taxon>Methanobacteriota</taxon>
        <taxon>Stenosarchaea group</taxon>
        <taxon>Methanomicrobia</taxon>
        <taxon>Methanomicrobiales</taxon>
        <taxon>Methanomicrobiaceae</taxon>
        <taxon>Methanoculleus</taxon>
    </lineage>
</organism>
<evidence type="ECO:0000256" key="4">
    <source>
        <dbReference type="ARBA" id="ARBA00022759"/>
    </source>
</evidence>
<dbReference type="EMBL" id="CP137642">
    <property type="protein sequence ID" value="WOX58462.1"/>
    <property type="molecule type" value="Genomic_DNA"/>
</dbReference>
<evidence type="ECO:0000256" key="5">
    <source>
        <dbReference type="ARBA" id="ARBA00022801"/>
    </source>
</evidence>
<dbReference type="AlphaFoldDB" id="A0AAX4FX35"/>
<proteinExistence type="inferred from homology"/>
<evidence type="ECO:0000313" key="11">
    <source>
        <dbReference type="Proteomes" id="UP001305652"/>
    </source>
</evidence>
<evidence type="ECO:0000256" key="8">
    <source>
        <dbReference type="ARBA" id="ARBA00033183"/>
    </source>
</evidence>
<keyword evidence="3" id="KW-0540">Nuclease</keyword>
<dbReference type="GO" id="GO:0051607">
    <property type="term" value="P:defense response to virus"/>
    <property type="evidence" value="ECO:0007669"/>
    <property type="project" value="UniProtKB-KW"/>
</dbReference>
<dbReference type="PANTHER" id="PTHR35579:SF3">
    <property type="entry name" value="CRISPR SYSTEM CMS ENDORIBONUCLEASE CSM3"/>
    <property type="match status" value="1"/>
</dbReference>
<dbReference type="InterPro" id="IPR052216">
    <property type="entry name" value="CRISPR_Csm3_endoribonuclease"/>
</dbReference>
<protein>
    <recommendedName>
        <fullName evidence="2">CRISPR system Cms endoribonuclease Csm3</fullName>
    </recommendedName>
    <alternativeName>
        <fullName evidence="8">CRISPR type III A-associated RAMP protein Csm3</fullName>
    </alternativeName>
</protein>